<dbReference type="EMBL" id="JANRMS010001017">
    <property type="protein sequence ID" value="KAJ3531864.1"/>
    <property type="molecule type" value="Genomic_DNA"/>
</dbReference>
<keyword evidence="2" id="KW-1185">Reference proteome</keyword>
<sequence length="75" mass="8529">MKIQLGMLDLDDDDQATLQRAVLLRELRKAEKVMEEFDTCSAGEDEVPTWHASAIQNMRDELQAIIQIIKKGQGE</sequence>
<evidence type="ECO:0000313" key="2">
    <source>
        <dbReference type="Proteomes" id="UP001148629"/>
    </source>
</evidence>
<comment type="caution">
    <text evidence="1">The sequence shown here is derived from an EMBL/GenBank/DDBJ whole genome shotgun (WGS) entry which is preliminary data.</text>
</comment>
<proteinExistence type="predicted"/>
<gene>
    <name evidence="1" type="ORF">NM208_g8691</name>
</gene>
<accession>A0ACC1S4C0</accession>
<protein>
    <submittedName>
        <fullName evidence="1">Uncharacterized protein</fullName>
    </submittedName>
</protein>
<organism evidence="1 2">
    <name type="scientific">Fusarium decemcellulare</name>
    <dbReference type="NCBI Taxonomy" id="57161"/>
    <lineage>
        <taxon>Eukaryota</taxon>
        <taxon>Fungi</taxon>
        <taxon>Dikarya</taxon>
        <taxon>Ascomycota</taxon>
        <taxon>Pezizomycotina</taxon>
        <taxon>Sordariomycetes</taxon>
        <taxon>Hypocreomycetidae</taxon>
        <taxon>Hypocreales</taxon>
        <taxon>Nectriaceae</taxon>
        <taxon>Fusarium</taxon>
        <taxon>Fusarium decemcellulare species complex</taxon>
    </lineage>
</organism>
<name>A0ACC1S4C0_9HYPO</name>
<evidence type="ECO:0000313" key="1">
    <source>
        <dbReference type="EMBL" id="KAJ3531864.1"/>
    </source>
</evidence>
<reference evidence="1" key="1">
    <citation type="submission" date="2022-08" db="EMBL/GenBank/DDBJ databases">
        <title>Genome Sequence of Fusarium decemcellulare.</title>
        <authorList>
            <person name="Buettner E."/>
        </authorList>
    </citation>
    <scope>NUCLEOTIDE SEQUENCE</scope>
    <source>
        <strain evidence="1">Babe19</strain>
    </source>
</reference>
<dbReference type="Proteomes" id="UP001148629">
    <property type="component" value="Unassembled WGS sequence"/>
</dbReference>